<proteinExistence type="predicted"/>
<name>A0A450YW94_9GAMM</name>
<dbReference type="EMBL" id="CAADFT010000054">
    <property type="protein sequence ID" value="VFK45775.1"/>
    <property type="molecule type" value="Genomic_DNA"/>
</dbReference>
<accession>A0A450YW94</accession>
<protein>
    <recommendedName>
        <fullName evidence="2">Phage major tail tube protein</fullName>
    </recommendedName>
</protein>
<gene>
    <name evidence="1" type="ORF">BECKTC1821E_GA0114239_105416</name>
</gene>
<dbReference type="Pfam" id="PF04985">
    <property type="entry name" value="Phage_tube"/>
    <property type="match status" value="1"/>
</dbReference>
<sequence length="174" mass="19379">MENKVEIKSISNANVYVEGGSLLGKCEKVKLPDVSFATDEVKPLGLVGAFEVPTGLEKMEGEIVWISYYPGAAPLYANPWKTHKIQIRSSSDTHDDNGLLSRQPMVTHMNCAFKKSAMGEYEQNKGARFTSSFSCTYIKQVLDGKDMLEIDVLNNIYRVEGEDMLAEYRENIGG</sequence>
<reference evidence="1" key="1">
    <citation type="submission" date="2019-02" db="EMBL/GenBank/DDBJ databases">
        <authorList>
            <person name="Gruber-Vodicka R. H."/>
            <person name="Seah K. B. B."/>
        </authorList>
    </citation>
    <scope>NUCLEOTIDE SEQUENCE</scope>
    <source>
        <strain evidence="1">BECK_BZ125</strain>
    </source>
</reference>
<dbReference type="InterPro" id="IPR006498">
    <property type="entry name" value="Tail_tube"/>
</dbReference>
<organism evidence="1">
    <name type="scientific">Candidatus Kentrum sp. TC</name>
    <dbReference type="NCBI Taxonomy" id="2126339"/>
    <lineage>
        <taxon>Bacteria</taxon>
        <taxon>Pseudomonadati</taxon>
        <taxon>Pseudomonadota</taxon>
        <taxon>Gammaproteobacteria</taxon>
        <taxon>Candidatus Kentrum</taxon>
    </lineage>
</organism>
<dbReference type="AlphaFoldDB" id="A0A450YW94"/>
<dbReference type="NCBIfam" id="TIGR01611">
    <property type="entry name" value="tail_tube"/>
    <property type="match status" value="1"/>
</dbReference>
<evidence type="ECO:0000313" key="1">
    <source>
        <dbReference type="EMBL" id="VFK45775.1"/>
    </source>
</evidence>
<evidence type="ECO:0008006" key="2">
    <source>
        <dbReference type="Google" id="ProtNLM"/>
    </source>
</evidence>